<comment type="caution">
    <text evidence="10">The sequence shown here is derived from an EMBL/GenBank/DDBJ whole genome shotgun (WGS) entry which is preliminary data.</text>
</comment>
<dbReference type="InterPro" id="IPR002182">
    <property type="entry name" value="NB-ARC"/>
</dbReference>
<dbReference type="PROSITE" id="PS50104">
    <property type="entry name" value="TIR"/>
    <property type="match status" value="1"/>
</dbReference>
<evidence type="ECO:0000256" key="4">
    <source>
        <dbReference type="ARBA" id="ARBA00022801"/>
    </source>
</evidence>
<dbReference type="InterPro" id="IPR027417">
    <property type="entry name" value="P-loop_NTPase"/>
</dbReference>
<keyword evidence="11" id="KW-1185">Reference proteome</keyword>
<dbReference type="EC" id="3.2.2.6" evidence="1"/>
<reference evidence="10 11" key="1">
    <citation type="journal article" date="2018" name="Nat. Genet.">
        <title>The Rosa genome provides new insights in the design of modern roses.</title>
        <authorList>
            <person name="Bendahmane M."/>
        </authorList>
    </citation>
    <scope>NUCLEOTIDE SEQUENCE [LARGE SCALE GENOMIC DNA]</scope>
    <source>
        <strain evidence="11">cv. Old Blush</strain>
    </source>
</reference>
<dbReference type="SUPFAM" id="SSF52540">
    <property type="entry name" value="P-loop containing nucleoside triphosphate hydrolases"/>
    <property type="match status" value="1"/>
</dbReference>
<dbReference type="GO" id="GO:0051707">
    <property type="term" value="P:response to other organism"/>
    <property type="evidence" value="ECO:0007669"/>
    <property type="project" value="UniProtKB-ARBA"/>
</dbReference>
<feature type="domain" description="TIR" evidence="9">
    <location>
        <begin position="54"/>
        <end position="221"/>
    </location>
</feature>
<evidence type="ECO:0000256" key="8">
    <source>
        <dbReference type="SAM" id="MobiDB-lite"/>
    </source>
</evidence>
<dbReference type="GO" id="GO:0043531">
    <property type="term" value="F:ADP binding"/>
    <property type="evidence" value="ECO:0007669"/>
    <property type="project" value="InterPro"/>
</dbReference>
<dbReference type="InterPro" id="IPR035897">
    <property type="entry name" value="Toll_tir_struct_dom_sf"/>
</dbReference>
<feature type="compositionally biased region" description="Low complexity" evidence="8">
    <location>
        <begin position="34"/>
        <end position="52"/>
    </location>
</feature>
<dbReference type="InterPro" id="IPR001611">
    <property type="entry name" value="Leu-rich_rpt"/>
</dbReference>
<evidence type="ECO:0000256" key="2">
    <source>
        <dbReference type="ARBA" id="ARBA00022614"/>
    </source>
</evidence>
<dbReference type="InterPro" id="IPR032675">
    <property type="entry name" value="LRR_dom_sf"/>
</dbReference>
<dbReference type="Pfam" id="PF23598">
    <property type="entry name" value="LRR_14"/>
    <property type="match status" value="2"/>
</dbReference>
<dbReference type="SUPFAM" id="SSF52058">
    <property type="entry name" value="L domain-like"/>
    <property type="match status" value="2"/>
</dbReference>
<protein>
    <recommendedName>
        <fullName evidence="1">ADP-ribosyl cyclase/cyclic ADP-ribose hydrolase</fullName>
        <ecNumber evidence="1">3.2.2.6</ecNumber>
    </recommendedName>
</protein>
<evidence type="ECO:0000256" key="6">
    <source>
        <dbReference type="ARBA" id="ARBA00023027"/>
    </source>
</evidence>
<organism evidence="10 11">
    <name type="scientific">Rosa chinensis</name>
    <name type="common">China rose</name>
    <dbReference type="NCBI Taxonomy" id="74649"/>
    <lineage>
        <taxon>Eukaryota</taxon>
        <taxon>Viridiplantae</taxon>
        <taxon>Streptophyta</taxon>
        <taxon>Embryophyta</taxon>
        <taxon>Tracheophyta</taxon>
        <taxon>Spermatophyta</taxon>
        <taxon>Magnoliopsida</taxon>
        <taxon>eudicotyledons</taxon>
        <taxon>Gunneridae</taxon>
        <taxon>Pentapetalae</taxon>
        <taxon>rosids</taxon>
        <taxon>fabids</taxon>
        <taxon>Rosales</taxon>
        <taxon>Rosaceae</taxon>
        <taxon>Rosoideae</taxon>
        <taxon>Rosoideae incertae sedis</taxon>
        <taxon>Rosa</taxon>
    </lineage>
</organism>
<keyword evidence="2" id="KW-0433">Leucine-rich repeat</keyword>
<dbReference type="InterPro" id="IPR000157">
    <property type="entry name" value="TIR_dom"/>
</dbReference>
<dbReference type="InterPro" id="IPR045344">
    <property type="entry name" value="C-JID"/>
</dbReference>
<keyword evidence="3" id="KW-0677">Repeat</keyword>
<evidence type="ECO:0000256" key="3">
    <source>
        <dbReference type="ARBA" id="ARBA00022737"/>
    </source>
</evidence>
<dbReference type="PANTHER" id="PTHR11017:SF559">
    <property type="entry name" value="DISEASE RESISTANCE PROTEIN CHL1"/>
    <property type="match status" value="1"/>
</dbReference>
<feature type="region of interest" description="Disordered" evidence="8">
    <location>
        <begin position="1"/>
        <end position="21"/>
    </location>
</feature>
<dbReference type="GO" id="GO:0061809">
    <property type="term" value="F:NAD+ nucleosidase activity, cyclic ADP-ribose generating"/>
    <property type="evidence" value="ECO:0007669"/>
    <property type="project" value="UniProtKB-EC"/>
</dbReference>
<feature type="region of interest" description="Disordered" evidence="8">
    <location>
        <begin position="34"/>
        <end position="53"/>
    </location>
</feature>
<evidence type="ECO:0000259" key="9">
    <source>
        <dbReference type="PROSITE" id="PS50104"/>
    </source>
</evidence>
<dbReference type="Gramene" id="PRQ48059">
    <property type="protein sequence ID" value="PRQ48059"/>
    <property type="gene ID" value="RchiOBHm_Chr2g0106511"/>
</dbReference>
<evidence type="ECO:0000256" key="1">
    <source>
        <dbReference type="ARBA" id="ARBA00011982"/>
    </source>
</evidence>
<evidence type="ECO:0000256" key="7">
    <source>
        <dbReference type="ARBA" id="ARBA00047304"/>
    </source>
</evidence>
<dbReference type="InterPro" id="IPR058192">
    <property type="entry name" value="WHD_ROQ1-like"/>
</dbReference>
<keyword evidence="4 10" id="KW-0378">Hydrolase</keyword>
<dbReference type="Gene3D" id="1.10.8.430">
    <property type="entry name" value="Helical domain of apoptotic protease-activating factors"/>
    <property type="match status" value="1"/>
</dbReference>
<keyword evidence="5" id="KW-0611">Plant defense</keyword>
<dbReference type="Pfam" id="PF00931">
    <property type="entry name" value="NB-ARC"/>
    <property type="match status" value="1"/>
</dbReference>
<proteinExistence type="predicted"/>
<dbReference type="Pfam" id="PF20160">
    <property type="entry name" value="C-JID"/>
    <property type="match status" value="1"/>
</dbReference>
<dbReference type="FunFam" id="3.40.50.10140:FF:000007">
    <property type="entry name" value="Disease resistance protein (TIR-NBS-LRR class)"/>
    <property type="match status" value="1"/>
</dbReference>
<gene>
    <name evidence="10" type="ORF">RchiOBHm_Chr2g0106511</name>
</gene>
<comment type="catalytic activity">
    <reaction evidence="7">
        <text>NAD(+) + H2O = ADP-D-ribose + nicotinamide + H(+)</text>
        <dbReference type="Rhea" id="RHEA:16301"/>
        <dbReference type="ChEBI" id="CHEBI:15377"/>
        <dbReference type="ChEBI" id="CHEBI:15378"/>
        <dbReference type="ChEBI" id="CHEBI:17154"/>
        <dbReference type="ChEBI" id="CHEBI:57540"/>
        <dbReference type="ChEBI" id="CHEBI:57967"/>
        <dbReference type="EC" id="3.2.2.6"/>
    </reaction>
    <physiologicalReaction direction="left-to-right" evidence="7">
        <dbReference type="Rhea" id="RHEA:16302"/>
    </physiologicalReaction>
</comment>
<dbReference type="InterPro" id="IPR044974">
    <property type="entry name" value="Disease_R_plants"/>
</dbReference>
<dbReference type="InterPro" id="IPR055414">
    <property type="entry name" value="LRR_R13L4/SHOC2-like"/>
</dbReference>
<accession>A0A2P6RNP8</accession>
<dbReference type="Pfam" id="PF01582">
    <property type="entry name" value="TIR"/>
    <property type="match status" value="1"/>
</dbReference>
<dbReference type="Gene3D" id="3.40.50.300">
    <property type="entry name" value="P-loop containing nucleotide triphosphate hydrolases"/>
    <property type="match status" value="1"/>
</dbReference>
<dbReference type="InterPro" id="IPR042197">
    <property type="entry name" value="Apaf_helical"/>
</dbReference>
<keyword evidence="6" id="KW-0520">NAD</keyword>
<dbReference type="PROSITE" id="PS51450">
    <property type="entry name" value="LRR"/>
    <property type="match status" value="4"/>
</dbReference>
<sequence length="2341" mass="265067">MRKRKREFWSSPRDQTVPPLCSSSSSFYMEVAASSSSSSPHTSPSSSSSPPSNWEHDVFLSFRGEDTRNSFTDHLYYAMSQRGIDAFRDTEKLRRGKSISPELLKAIEESKFAVTVLSTNYATSTWCLDELAHILDCRKVMGLEVLPVFYHVEPSEIRKQTGKYGKAFAKHETDSEEKMRKVNKWREALEDIAGLSGWHVTEDRRESEVIQEVVNEILNALNEMLSVPERELVGMDARILEIESRLELESTDVLTVGIWGMGGIGKTTLAKEVFKKIRNQFHPSGFVSQVRLQSEVELQRCLCESFLGDGSINIRTSEKGIKLLKKALYKKKVLIVLDDVDNFKQIECLAPGGPLGENIWGGGSRLIITTRDRSPLRDFNVQENKIYEVEKLRDAEAFQLLSQKAFKKDNPPEEFVALSKSFLQYASGLPLAHEVLGSYLSRLKVDEWSEILHRLDDDEDKDIFSVLQISYDGLQGTDKKIFLDIACFFNGEDHVRVKNILKGCGFSSRIGISNLIDKSLIKIERNKLWMHDLLRCLGWHIVRRESSSPGERSRLWLDDNARWFEGRMSWRFEDARNVVMDNTGTTAVEGLFLSLHEKEKMPLDDDPFLTMCNLRLLKIYNVNFLHVHPRYVSKKLRLLEWHECPLESLPSNFTSDKLVEFKMPNSRIKQLWNETLSLRLLILMDLSNCQYLATTPDFSKVPNLERLILEGCTELSVVHPTIGDLQQLVFLNLKGCASLESLPQSISLRSLRIFILSGCTKLEHFPEIVGNMDALSELYLDGTAIRELPLSIQHLEGLVLLNLSGCRNLLSLPSVLCSHLISLKFLYLSLCSSMEKLPENIGYLKHLEELDACDTAIRKVPESISGLKNLILLCFHGCSGLTGLELPNKFSGLRSLTALNLGGCNLAQGVIPDDIGDLFSLQSLDLSENNFSTIPESISQLSELTEISLFKCSKLRWLPKDLPSSLTNVNIRDCPLLTNSSSSWRRYPPQKGLSIINCRKPEEDDIFLELHEFRLGNLEELDLSYCQYLKKIPDLNGVPNLKKLNLEGCEKLSEVHPTIGRLKHLVFLNLKGCVELKSLPSFISLKSLKIFVLSGCSKLEEFPDIEGDNLSELHLDGTALKHLTICETQLKSPILINLSGCRNLLTVPVLQSLKSLNLSGCSRVSILPSNLENMKHLEELDASETSITAVPSSISYLVKLEVLSFCGCRGLRLPKWFSDLGSLKSLNLRRCGLAEEVLDILYCLSSLKILDLGENSFVTIPNDIDRLSSLQQLDLSGNNLVSIPHEIGCLYSLQLLDLSENNFVSIPKSISNLSELTILRLFRCSKLQSLPNNLPFNLKHVYAQECPMLKHDADTWIIRASGEGFCFIHCGKYEQDDDQPSHVPVPAPEDCVELQFPVYIADRVYGKKPFAICFPHSTRIPNLWSHWRSGPSVTIPLSNGNGACMGLALFVVFEILEGNFNKIWELEEIICEFHTDVGPENSLVFQNFMDFKAGSNALCCYEPRGGQFSGMFVKPSSLRASISTKRQNLKVRGCGMRLISEEDAAEFVKSLANQTATQHLDSNFDRHCEYILDEETATGDLMELGSTSTFNADTCSKSNSKIKLRGELLKLYEGRNGREKSFHFCFPAPVISTPPWFLQHHAGDVTLCYITENLLDDQRWVGLELYVQFSRCTSTSTSGNNSFFFCVDLCSHDRESIIMHGSLKINSCVGTSDQFVVLHVPRVHFQQQLNQCQGVSALFRTTDAEMEVLVCGSRLAFEHDLEDLTHSLTAGAGTLGQHVLTQPCSQAQPVDWPGADEAETPINCCSRFHRCRSTGVVVPEQAPSSSIVRLRNYTCYLQQQQGFGESDLTQLVHFRSVMLLHSRSLLENRDRNQENIAEKDKSLVLARHHVHIMAETQLQGSYSSSRWKRCLHLLLRQSKLATLSLGGHTISAFQNFDPSSPYNIICFSDKEIPVWFKHEMSYRTSSWSGVGIKLPSRLHEDENWRGLAICIAFEVHDQRPTTSLVKLLCHLRAKDNYCLNPIPMCSITEEELNSLHLGRFIWVTYIPSILLTEFSVVSDVEARIYVSCRGLTVEKCGMRLLYRQEEGEFVNAITECWTSFFDNLPFISQLVEADYQNVQPWTRHELPMLEGHIKVFDPDLIYNAIPPSTGIPGWFGADIKGRSVARRCGRSWELKLPPSSSDKNWKGLALCASYSIIIGSRFWEKVDEFMFTFETGKNGLSSVHRYQMSNEESEFLKRCCNEVDIFSSPYLHQMTTGESVGGEFIWLSYIPRRWFLHQLNDESVLIASSPGTRWYMARYHLACHRFVYADDVEEFKQLCFDLHRPVPNSKKIRMTDYGIVF</sequence>
<keyword evidence="10" id="KW-0675">Receptor</keyword>
<dbReference type="Gene3D" id="3.40.50.10140">
    <property type="entry name" value="Toll/interleukin-1 receptor homology (TIR) domain"/>
    <property type="match status" value="1"/>
</dbReference>
<evidence type="ECO:0000256" key="5">
    <source>
        <dbReference type="ARBA" id="ARBA00022821"/>
    </source>
</evidence>
<evidence type="ECO:0000313" key="10">
    <source>
        <dbReference type="EMBL" id="PRQ48059.1"/>
    </source>
</evidence>
<dbReference type="GO" id="GO:0007165">
    <property type="term" value="P:signal transduction"/>
    <property type="evidence" value="ECO:0007669"/>
    <property type="project" value="InterPro"/>
</dbReference>
<dbReference type="EMBL" id="PDCK01000040">
    <property type="protein sequence ID" value="PRQ48059.1"/>
    <property type="molecule type" value="Genomic_DNA"/>
</dbReference>
<dbReference type="Gene3D" id="3.80.10.10">
    <property type="entry name" value="Ribonuclease Inhibitor"/>
    <property type="match status" value="3"/>
</dbReference>
<dbReference type="Pfam" id="PF00560">
    <property type="entry name" value="LRR_1"/>
    <property type="match status" value="3"/>
</dbReference>
<name>A0A2P6RNP8_ROSCH</name>
<dbReference type="PRINTS" id="PR00364">
    <property type="entry name" value="DISEASERSIST"/>
</dbReference>
<dbReference type="Proteomes" id="UP000238479">
    <property type="component" value="Chromosome 2"/>
</dbReference>
<evidence type="ECO:0000313" key="11">
    <source>
        <dbReference type="Proteomes" id="UP000238479"/>
    </source>
</evidence>
<dbReference type="PANTHER" id="PTHR11017">
    <property type="entry name" value="LEUCINE-RICH REPEAT-CONTAINING PROTEIN"/>
    <property type="match status" value="1"/>
</dbReference>
<dbReference type="GO" id="GO:0006952">
    <property type="term" value="P:defense response"/>
    <property type="evidence" value="ECO:0007669"/>
    <property type="project" value="UniProtKB-KW"/>
</dbReference>
<dbReference type="InterPro" id="IPR003591">
    <property type="entry name" value="Leu-rich_rpt_typical-subtyp"/>
</dbReference>
<dbReference type="Pfam" id="PF23282">
    <property type="entry name" value="WHD_ROQ1"/>
    <property type="match status" value="1"/>
</dbReference>
<dbReference type="SUPFAM" id="SSF52200">
    <property type="entry name" value="Toll/Interleukin receptor TIR domain"/>
    <property type="match status" value="1"/>
</dbReference>
<dbReference type="SMART" id="SM00255">
    <property type="entry name" value="TIR"/>
    <property type="match status" value="1"/>
</dbReference>
<dbReference type="SMART" id="SM00369">
    <property type="entry name" value="LRR_TYP"/>
    <property type="match status" value="8"/>
</dbReference>